<dbReference type="InterPro" id="IPR036047">
    <property type="entry name" value="F-box-like_dom_sf"/>
</dbReference>
<protein>
    <recommendedName>
        <fullName evidence="1">F-box domain-containing protein</fullName>
    </recommendedName>
</protein>
<dbReference type="PROSITE" id="PS50181">
    <property type="entry name" value="FBOX"/>
    <property type="match status" value="1"/>
</dbReference>
<dbReference type="Gene3D" id="3.80.10.10">
    <property type="entry name" value="Ribonuclease Inhibitor"/>
    <property type="match status" value="1"/>
</dbReference>
<evidence type="ECO:0000313" key="2">
    <source>
        <dbReference type="EMBL" id="KAK9267062.1"/>
    </source>
</evidence>
<dbReference type="SUPFAM" id="SSF52058">
    <property type="entry name" value="L domain-like"/>
    <property type="match status" value="1"/>
</dbReference>
<dbReference type="SUPFAM" id="SSF81383">
    <property type="entry name" value="F-box domain"/>
    <property type="match status" value="1"/>
</dbReference>
<organism evidence="2 3">
    <name type="scientific">Liquidambar formosana</name>
    <name type="common">Formosan gum</name>
    <dbReference type="NCBI Taxonomy" id="63359"/>
    <lineage>
        <taxon>Eukaryota</taxon>
        <taxon>Viridiplantae</taxon>
        <taxon>Streptophyta</taxon>
        <taxon>Embryophyta</taxon>
        <taxon>Tracheophyta</taxon>
        <taxon>Spermatophyta</taxon>
        <taxon>Magnoliopsida</taxon>
        <taxon>eudicotyledons</taxon>
        <taxon>Gunneridae</taxon>
        <taxon>Pentapetalae</taxon>
        <taxon>Saxifragales</taxon>
        <taxon>Altingiaceae</taxon>
        <taxon>Liquidambar</taxon>
    </lineage>
</organism>
<proteinExistence type="predicted"/>
<accession>A0AAP0N5R4</accession>
<evidence type="ECO:0000259" key="1">
    <source>
        <dbReference type="PROSITE" id="PS50181"/>
    </source>
</evidence>
<dbReference type="InterPro" id="IPR001810">
    <property type="entry name" value="F-box_dom"/>
</dbReference>
<dbReference type="PANTHER" id="PTHR34145:SF51">
    <property type="entry name" value="FBD DOMAIN-CONTAINING PROTEIN"/>
    <property type="match status" value="1"/>
</dbReference>
<dbReference type="EMBL" id="JBBPBK010000021">
    <property type="protein sequence ID" value="KAK9267062.1"/>
    <property type="molecule type" value="Genomic_DNA"/>
</dbReference>
<dbReference type="InterPro" id="IPR032675">
    <property type="entry name" value="LRR_dom_sf"/>
</dbReference>
<reference evidence="2 3" key="1">
    <citation type="journal article" date="2024" name="Plant J.">
        <title>Genome sequences and population genomics reveal climatic adaptation and genomic divergence between two closely related sweetgum species.</title>
        <authorList>
            <person name="Xu W.Q."/>
            <person name="Ren C.Q."/>
            <person name="Zhang X.Y."/>
            <person name="Comes H.P."/>
            <person name="Liu X.H."/>
            <person name="Li Y.G."/>
            <person name="Kettle C.J."/>
            <person name="Jalonen R."/>
            <person name="Gaisberger H."/>
            <person name="Ma Y.Z."/>
            <person name="Qiu Y.X."/>
        </authorList>
    </citation>
    <scope>NUCLEOTIDE SEQUENCE [LARGE SCALE GENOMIC DNA]</scope>
    <source>
        <strain evidence="2">Hangzhou</strain>
    </source>
</reference>
<gene>
    <name evidence="2" type="ORF">L1049_016012</name>
</gene>
<dbReference type="Proteomes" id="UP001415857">
    <property type="component" value="Unassembled WGS sequence"/>
</dbReference>
<dbReference type="Gene3D" id="1.20.1280.50">
    <property type="match status" value="1"/>
</dbReference>
<dbReference type="AlphaFoldDB" id="A0AAP0N5R4"/>
<evidence type="ECO:0000313" key="3">
    <source>
        <dbReference type="Proteomes" id="UP001415857"/>
    </source>
</evidence>
<feature type="domain" description="F-box" evidence="1">
    <location>
        <begin position="71"/>
        <end position="107"/>
    </location>
</feature>
<sequence length="660" mass="75971">MALCKGLGIALATHCSGNSVESNGEAMKGRRPDNSDEGEIIKTVDQAAINGGAMKRRRLENSDEGEIIKVVDRISYLPEHVLHIILSFLSAADVIKAVMLSKRFRSVWSTSPVIDFDDTMLTERFGLYVPFYERTPKFLNFLNLCLRLREPNARIRKFRLRVTDVTRRDNRIDRWINHAILHNAEELDLDIENQPKLFYRLPQTVLSSKSITALKLKGFRVKEKDFVLSPLLMEDLSLRFCDGFRTFTVSSEKLKTIELESCYGLVRIKINAPNLRSFSFSREFNKPCEIDVGACKFLKDLTLECANITDKWFEDHVTQFLQLETLKLGFCNKLKKIKVSCTKLRTMELNNCKGLKKIEIEALNLESFLYSGDSRTCKINVAACKLLKELRLVNANVTSRWVEDHVSEFPLLENLELNGCNALERIKISHQHLRSFRLVGCHKLVEAEIHAPNLMSLSYGDLLLPLRPLMTFVISSSLVDAKLSLRTISLTTEWFLNLRGFLSFFGHCRVLRLLCESDKVLIFPEELRERLLPPLYDLKHLKIEVSSRPANYADLVNSLLWLAPHAETLSIVLGTIEKSIKLEYEEMVAEQDDSYCCRFHPIKCWRHYLKKVTMVNFENVDNKESLFKFFIENANMLDTIYDNTKVYGVVATSIWNKSET</sequence>
<dbReference type="PANTHER" id="PTHR34145">
    <property type="entry name" value="OS02G0105600 PROTEIN"/>
    <property type="match status" value="1"/>
</dbReference>
<name>A0AAP0N5R4_LIQFO</name>
<dbReference type="InterPro" id="IPR055357">
    <property type="entry name" value="LRR_At1g61320_AtMIF1"/>
</dbReference>
<comment type="caution">
    <text evidence="2">The sequence shown here is derived from an EMBL/GenBank/DDBJ whole genome shotgun (WGS) entry which is preliminary data.</text>
</comment>
<dbReference type="Pfam" id="PF23622">
    <property type="entry name" value="LRR_At1g61320_AtMIF1"/>
    <property type="match status" value="2"/>
</dbReference>
<dbReference type="Pfam" id="PF00646">
    <property type="entry name" value="F-box"/>
    <property type="match status" value="1"/>
</dbReference>
<dbReference type="InterPro" id="IPR053772">
    <property type="entry name" value="At1g61320/At1g61330-like"/>
</dbReference>
<keyword evidence="3" id="KW-1185">Reference proteome</keyword>